<evidence type="ECO:0000313" key="2">
    <source>
        <dbReference type="Proteomes" id="UP000789901"/>
    </source>
</evidence>
<evidence type="ECO:0000313" key="1">
    <source>
        <dbReference type="EMBL" id="CAG8797647.1"/>
    </source>
</evidence>
<dbReference type="EMBL" id="CAJVQB010021645">
    <property type="protein sequence ID" value="CAG8797647.1"/>
    <property type="molecule type" value="Genomic_DNA"/>
</dbReference>
<accession>A0ABN7VTA4</accession>
<organism evidence="1 2">
    <name type="scientific">Gigaspora margarita</name>
    <dbReference type="NCBI Taxonomy" id="4874"/>
    <lineage>
        <taxon>Eukaryota</taxon>
        <taxon>Fungi</taxon>
        <taxon>Fungi incertae sedis</taxon>
        <taxon>Mucoromycota</taxon>
        <taxon>Glomeromycotina</taxon>
        <taxon>Glomeromycetes</taxon>
        <taxon>Diversisporales</taxon>
        <taxon>Gigasporaceae</taxon>
        <taxon>Gigaspora</taxon>
    </lineage>
</organism>
<comment type="caution">
    <text evidence="1">The sequence shown here is derived from an EMBL/GenBank/DDBJ whole genome shotgun (WGS) entry which is preliminary data.</text>
</comment>
<reference evidence="1 2" key="1">
    <citation type="submission" date="2021-06" db="EMBL/GenBank/DDBJ databases">
        <authorList>
            <person name="Kallberg Y."/>
            <person name="Tangrot J."/>
            <person name="Rosling A."/>
        </authorList>
    </citation>
    <scope>NUCLEOTIDE SEQUENCE [LARGE SCALE GENOMIC DNA]</scope>
    <source>
        <strain evidence="1 2">120-4 pot B 10/14</strain>
    </source>
</reference>
<gene>
    <name evidence="1" type="ORF">GMARGA_LOCUS22436</name>
</gene>
<keyword evidence="2" id="KW-1185">Reference proteome</keyword>
<protein>
    <submittedName>
        <fullName evidence="1">3844_t:CDS:1</fullName>
    </submittedName>
</protein>
<sequence length="172" mass="19535">MVEHLHNLEHVHGDLREGNILIHQFENNDFDSGEVGLARYSHFMNHVGIQWPDGAEDGKLSSACLESLVTFEAQRSARGMSSNLPSIKDHSDKDYSINVNTSQLKAEPTSLEDKEVDEFLDSKYKEKVSEEIIQSIKETKLQEQDLSLVNQMKSEKMIPQSCDIKTMTNCHD</sequence>
<name>A0ABN7VTA4_GIGMA</name>
<dbReference type="Proteomes" id="UP000789901">
    <property type="component" value="Unassembled WGS sequence"/>
</dbReference>
<proteinExistence type="predicted"/>